<feature type="region of interest" description="Disordered" evidence="1">
    <location>
        <begin position="107"/>
        <end position="129"/>
    </location>
</feature>
<gene>
    <name evidence="2" type="ORF">GCM10007276_08560</name>
</gene>
<dbReference type="Proteomes" id="UP000602745">
    <property type="component" value="Unassembled WGS sequence"/>
</dbReference>
<accession>A0A8J2VJZ6</accession>
<reference evidence="2" key="2">
    <citation type="submission" date="2020-09" db="EMBL/GenBank/DDBJ databases">
        <authorList>
            <person name="Sun Q."/>
            <person name="Sedlacek I."/>
        </authorList>
    </citation>
    <scope>NUCLEOTIDE SEQUENCE</scope>
    <source>
        <strain evidence="2">CCM 7684</strain>
    </source>
</reference>
<evidence type="ECO:0000256" key="1">
    <source>
        <dbReference type="SAM" id="MobiDB-lite"/>
    </source>
</evidence>
<feature type="compositionally biased region" description="Basic and acidic residues" evidence="1">
    <location>
        <begin position="118"/>
        <end position="129"/>
    </location>
</feature>
<keyword evidence="3" id="KW-1185">Reference proteome</keyword>
<organism evidence="2 3">
    <name type="scientific">Agaricicola taiwanensis</name>
    <dbReference type="NCBI Taxonomy" id="591372"/>
    <lineage>
        <taxon>Bacteria</taxon>
        <taxon>Pseudomonadati</taxon>
        <taxon>Pseudomonadota</taxon>
        <taxon>Alphaproteobacteria</taxon>
        <taxon>Rhodobacterales</taxon>
        <taxon>Paracoccaceae</taxon>
        <taxon>Agaricicola</taxon>
    </lineage>
</organism>
<name>A0A8J2VJZ6_9RHOB</name>
<comment type="caution">
    <text evidence="2">The sequence shown here is derived from an EMBL/GenBank/DDBJ whole genome shotgun (WGS) entry which is preliminary data.</text>
</comment>
<dbReference type="AlphaFoldDB" id="A0A8J2VJZ6"/>
<dbReference type="RefSeq" id="WP_188408444.1">
    <property type="nucleotide sequence ID" value="NZ_BMCP01000001.1"/>
</dbReference>
<sequence length="129" mass="14555">MMPDPFQHFIAEGHDRLDLENATSEQTTAAFQEIVNLMAILLSGRHGPDLDDPRYHQQMEDSFFAWGHGRKVTPEAQAIGRAFLTFLKDAVQRPGFELLFEDTRRGDESAAFDPGGGLKDRRHDDDGQI</sequence>
<dbReference type="EMBL" id="BMCP01000001">
    <property type="protein sequence ID" value="GGE33559.1"/>
    <property type="molecule type" value="Genomic_DNA"/>
</dbReference>
<protein>
    <submittedName>
        <fullName evidence="2">Uncharacterized protein</fullName>
    </submittedName>
</protein>
<evidence type="ECO:0000313" key="3">
    <source>
        <dbReference type="Proteomes" id="UP000602745"/>
    </source>
</evidence>
<reference evidence="2" key="1">
    <citation type="journal article" date="2014" name="Int. J. Syst. Evol. Microbiol.">
        <title>Complete genome sequence of Corynebacterium casei LMG S-19264T (=DSM 44701T), isolated from a smear-ripened cheese.</title>
        <authorList>
            <consortium name="US DOE Joint Genome Institute (JGI-PGF)"/>
            <person name="Walter F."/>
            <person name="Albersmeier A."/>
            <person name="Kalinowski J."/>
            <person name="Ruckert C."/>
        </authorList>
    </citation>
    <scope>NUCLEOTIDE SEQUENCE</scope>
    <source>
        <strain evidence="2">CCM 7684</strain>
    </source>
</reference>
<proteinExistence type="predicted"/>
<evidence type="ECO:0000313" key="2">
    <source>
        <dbReference type="EMBL" id="GGE33559.1"/>
    </source>
</evidence>